<evidence type="ECO:0000259" key="2">
    <source>
        <dbReference type="Pfam" id="PF03781"/>
    </source>
</evidence>
<keyword evidence="5" id="KW-1185">Reference proteome</keyword>
<dbReference type="Pfam" id="PF08308">
    <property type="entry name" value="PEGA"/>
    <property type="match status" value="4"/>
</dbReference>
<dbReference type="InterPro" id="IPR016187">
    <property type="entry name" value="CTDL_fold"/>
</dbReference>
<evidence type="ECO:0000313" key="5">
    <source>
        <dbReference type="Proteomes" id="UP000644693"/>
    </source>
</evidence>
<proteinExistence type="predicted"/>
<comment type="caution">
    <text evidence="4">The sequence shown here is derived from an EMBL/GenBank/DDBJ whole genome shotgun (WGS) entry which is preliminary data.</text>
</comment>
<dbReference type="PANTHER" id="PTHR36194:SF1">
    <property type="entry name" value="S-LAYER-LIKE PROTEIN"/>
    <property type="match status" value="1"/>
</dbReference>
<feature type="domain" description="PEGA" evidence="3">
    <location>
        <begin position="266"/>
        <end position="332"/>
    </location>
</feature>
<evidence type="ECO:0000313" key="4">
    <source>
        <dbReference type="EMBL" id="GHD39048.1"/>
    </source>
</evidence>
<accession>A0A918XML2</accession>
<keyword evidence="1" id="KW-1133">Transmembrane helix</keyword>
<evidence type="ECO:0000259" key="3">
    <source>
        <dbReference type="Pfam" id="PF08308"/>
    </source>
</evidence>
<organism evidence="4 5">
    <name type="scientific">Parahalioglobus pacificus</name>
    <dbReference type="NCBI Taxonomy" id="930806"/>
    <lineage>
        <taxon>Bacteria</taxon>
        <taxon>Pseudomonadati</taxon>
        <taxon>Pseudomonadota</taxon>
        <taxon>Gammaproteobacteria</taxon>
        <taxon>Cellvibrionales</taxon>
        <taxon>Halieaceae</taxon>
        <taxon>Parahalioglobus</taxon>
    </lineage>
</organism>
<dbReference type="Proteomes" id="UP000644693">
    <property type="component" value="Unassembled WGS sequence"/>
</dbReference>
<dbReference type="SUPFAM" id="SSF56436">
    <property type="entry name" value="C-type lectin-like"/>
    <property type="match status" value="1"/>
</dbReference>
<gene>
    <name evidence="4" type="ORF">GCM10007053_30210</name>
</gene>
<protein>
    <recommendedName>
        <fullName evidence="6">PEGA domain-containing protein</fullName>
    </recommendedName>
</protein>
<feature type="domain" description="PEGA" evidence="3">
    <location>
        <begin position="337"/>
        <end position="402"/>
    </location>
</feature>
<dbReference type="AlphaFoldDB" id="A0A918XML2"/>
<dbReference type="Gene3D" id="3.90.1580.10">
    <property type="entry name" value="paralog of FGE (formylglycine-generating enzyme)"/>
    <property type="match status" value="1"/>
</dbReference>
<dbReference type="PANTHER" id="PTHR36194">
    <property type="entry name" value="S-LAYER-LIKE PROTEIN"/>
    <property type="match status" value="1"/>
</dbReference>
<evidence type="ECO:0008006" key="6">
    <source>
        <dbReference type="Google" id="ProtNLM"/>
    </source>
</evidence>
<reference evidence="4" key="1">
    <citation type="journal article" date="2014" name="Int. J. Syst. Evol. Microbiol.">
        <title>Complete genome sequence of Corynebacterium casei LMG S-19264T (=DSM 44701T), isolated from a smear-ripened cheese.</title>
        <authorList>
            <consortium name="US DOE Joint Genome Institute (JGI-PGF)"/>
            <person name="Walter F."/>
            <person name="Albersmeier A."/>
            <person name="Kalinowski J."/>
            <person name="Ruckert C."/>
        </authorList>
    </citation>
    <scope>NUCLEOTIDE SEQUENCE</scope>
    <source>
        <strain evidence="4">KCTC 23430</strain>
    </source>
</reference>
<keyword evidence="1" id="KW-0812">Transmembrane</keyword>
<feature type="domain" description="Sulfatase-modifying factor enzyme-like" evidence="2">
    <location>
        <begin position="435"/>
        <end position="686"/>
    </location>
</feature>
<keyword evidence="1" id="KW-0472">Membrane</keyword>
<dbReference type="InterPro" id="IPR005532">
    <property type="entry name" value="SUMF_dom"/>
</dbReference>
<dbReference type="EMBL" id="BMYM01000004">
    <property type="protein sequence ID" value="GHD39048.1"/>
    <property type="molecule type" value="Genomic_DNA"/>
</dbReference>
<sequence>MRQPSKDQSGAIAPSAFQPLSDASAAPKKRQSPLRWGAGLIALAFLLVMGFLFTSHSVQVTVIATSEPDISIDGLAVPFGSRYLMRPGDYGLTVNAPGYYPFAETVSVTREDVQVFEVVMQPLPGRLTISSVPEGARVLIDGESIGRTPLDQAKVDAGEHELTLEAERYQTLTMALDVEGRDRQQQLSLSLEPDWAEVTVATAPAGATLLLDGEPSGTTPATLEILSGERQLMLQLATYSDAVIDLSVVAGQPQDLGTLTLDPAEGLLQVSSNPSGANVTLDGEFLGQTPLEIAVAPSRDQRLVLSRPGYRRHSEVINMAAGTQDQREIRLRAQLGEVRFEVSPSNAVLKINGKARGTGSQTLSLPAFEHTVEVSLDGYATTRGKVTPRPGLEQRMAFTLQTRDAARLAAIKPQVTSALGQTLLLFNPAASSRSEFTMGASRREPGRRANEVLRPVKLERMFYLQTTEVTNAQFRQFQSEHNSGQIEGNSLNREHQPAVQVSWQQATQFANWLSRREGITPFYRETNGIVTGFNPSSTGYRLPTEAEWAWAARVKGEALQKFNWGDVFPPTDKVGNFADNTSQYVTGRILNGYTDGYVVSAPVGSFPPNHNKLYDIGGNVAEWIHDVYTIPSANSTLQVDPLGEQSGDNYVIRGASWSLSKLAELRLSYRDYGQAGRDDVGFRLARYAE</sequence>
<name>A0A918XML2_9GAMM</name>
<reference evidence="4" key="2">
    <citation type="submission" date="2020-09" db="EMBL/GenBank/DDBJ databases">
        <authorList>
            <person name="Sun Q."/>
            <person name="Kim S."/>
        </authorList>
    </citation>
    <scope>NUCLEOTIDE SEQUENCE</scope>
    <source>
        <strain evidence="4">KCTC 23430</strain>
    </source>
</reference>
<dbReference type="Pfam" id="PF03781">
    <property type="entry name" value="FGE-sulfatase"/>
    <property type="match status" value="1"/>
</dbReference>
<feature type="transmembrane region" description="Helical" evidence="1">
    <location>
        <begin position="34"/>
        <end position="53"/>
    </location>
</feature>
<dbReference type="InterPro" id="IPR042095">
    <property type="entry name" value="SUMF_sf"/>
</dbReference>
<feature type="domain" description="PEGA" evidence="3">
    <location>
        <begin position="126"/>
        <end position="193"/>
    </location>
</feature>
<dbReference type="RefSeq" id="WP_189478672.1">
    <property type="nucleotide sequence ID" value="NZ_BMYM01000004.1"/>
</dbReference>
<feature type="domain" description="PEGA" evidence="3">
    <location>
        <begin position="195"/>
        <end position="254"/>
    </location>
</feature>
<dbReference type="InterPro" id="IPR013229">
    <property type="entry name" value="PEGA"/>
</dbReference>
<evidence type="ECO:0000256" key="1">
    <source>
        <dbReference type="SAM" id="Phobius"/>
    </source>
</evidence>